<keyword evidence="10" id="KW-1185">Reference proteome</keyword>
<dbReference type="Pfam" id="PF20684">
    <property type="entry name" value="Fung_rhodopsin"/>
    <property type="match status" value="1"/>
</dbReference>
<evidence type="ECO:0000256" key="5">
    <source>
        <dbReference type="ARBA" id="ARBA00038359"/>
    </source>
</evidence>
<dbReference type="PANTHER" id="PTHR33048">
    <property type="entry name" value="PTH11-LIKE INTEGRAL MEMBRANE PROTEIN (AFU_ORTHOLOGUE AFUA_5G11245)"/>
    <property type="match status" value="1"/>
</dbReference>
<protein>
    <submittedName>
        <fullName evidence="9">Putative integral membrane protein pth11</fullName>
    </submittedName>
</protein>
<feature type="compositionally biased region" description="Low complexity" evidence="6">
    <location>
        <begin position="262"/>
        <end position="272"/>
    </location>
</feature>
<sequence length="340" mass="37280">MPATPTPEDIAYMQAHASDNLKVDIIVCSAICGVASLVFMLARLWSRMLSQAALGWNDWIVIIGFLMICNEVLYCIVMGSIKLSLLVMYGAIFPQRQFHWALWFTSFLVVAWVIYGSFTGIFACVPVHALWEPDTPGASCITYGTLVVAAGVHNIILDFIILALPVPLVWSLRMSKQKKWMLIFTFAMGGSAFVVSIVRQAYVSKVGSTADSTWDNIPAALISVAELMAGFLAASIPTYRPLFRHLFSQGDKNTTFPAHEYGSSGKRSSRSGAWSNGSKMRTKVSTGAGNMSNFGGINVTRDIELSTHHMTAGRQDDLWMRVSDDGSEGALRAGMPEPYR</sequence>
<dbReference type="Proteomes" id="UP000034680">
    <property type="component" value="Unassembled WGS sequence"/>
</dbReference>
<comment type="caution">
    <text evidence="9">The sequence shown here is derived from an EMBL/GenBank/DDBJ whole genome shotgun (WGS) entry which is preliminary data.</text>
</comment>
<organism evidence="9 10">
    <name type="scientific">Diaporthe ampelina</name>
    <dbReference type="NCBI Taxonomy" id="1214573"/>
    <lineage>
        <taxon>Eukaryota</taxon>
        <taxon>Fungi</taxon>
        <taxon>Dikarya</taxon>
        <taxon>Ascomycota</taxon>
        <taxon>Pezizomycotina</taxon>
        <taxon>Sordariomycetes</taxon>
        <taxon>Sordariomycetidae</taxon>
        <taxon>Diaporthales</taxon>
        <taxon>Diaporthaceae</taxon>
        <taxon>Diaporthe</taxon>
    </lineage>
</organism>
<comment type="subcellular location">
    <subcellularLocation>
        <location evidence="1">Membrane</location>
        <topology evidence="1">Multi-pass membrane protein</topology>
    </subcellularLocation>
</comment>
<evidence type="ECO:0000256" key="3">
    <source>
        <dbReference type="ARBA" id="ARBA00022989"/>
    </source>
</evidence>
<dbReference type="GO" id="GO:0016020">
    <property type="term" value="C:membrane"/>
    <property type="evidence" value="ECO:0007669"/>
    <property type="project" value="UniProtKB-SubCell"/>
</dbReference>
<reference evidence="9 10" key="1">
    <citation type="submission" date="2015-05" db="EMBL/GenBank/DDBJ databases">
        <title>Distinctive expansion of gene families associated with plant cell wall degradation and secondary metabolism in the genomes of grapevine trunk pathogens.</title>
        <authorList>
            <person name="Lawrence D.P."/>
            <person name="Travadon R."/>
            <person name="Rolshausen P.E."/>
            <person name="Baumgartner K."/>
        </authorList>
    </citation>
    <scope>NUCLEOTIDE SEQUENCE [LARGE SCALE GENOMIC DNA]</scope>
    <source>
        <strain evidence="9">DA912</strain>
    </source>
</reference>
<dbReference type="AlphaFoldDB" id="A0A0G2FXA3"/>
<feature type="transmembrane region" description="Helical" evidence="7">
    <location>
        <begin position="101"/>
        <end position="131"/>
    </location>
</feature>
<feature type="transmembrane region" description="Helical" evidence="7">
    <location>
        <begin position="180"/>
        <end position="198"/>
    </location>
</feature>
<evidence type="ECO:0000256" key="4">
    <source>
        <dbReference type="ARBA" id="ARBA00023136"/>
    </source>
</evidence>
<accession>A0A0G2FXA3</accession>
<comment type="similarity">
    <text evidence="5">Belongs to the SAT4 family.</text>
</comment>
<dbReference type="InterPro" id="IPR052337">
    <property type="entry name" value="SAT4-like"/>
</dbReference>
<name>A0A0G2FXA3_9PEZI</name>
<feature type="transmembrane region" description="Helical" evidence="7">
    <location>
        <begin position="62"/>
        <end position="89"/>
    </location>
</feature>
<feature type="transmembrane region" description="Helical" evidence="7">
    <location>
        <begin position="218"/>
        <end position="239"/>
    </location>
</feature>
<keyword evidence="2 7" id="KW-0812">Transmembrane</keyword>
<dbReference type="OrthoDB" id="5278984at2759"/>
<evidence type="ECO:0000256" key="1">
    <source>
        <dbReference type="ARBA" id="ARBA00004141"/>
    </source>
</evidence>
<keyword evidence="3 7" id="KW-1133">Transmembrane helix</keyword>
<dbReference type="InterPro" id="IPR049326">
    <property type="entry name" value="Rhodopsin_dom_fungi"/>
</dbReference>
<feature type="region of interest" description="Disordered" evidence="6">
    <location>
        <begin position="257"/>
        <end position="287"/>
    </location>
</feature>
<feature type="compositionally biased region" description="Polar residues" evidence="6">
    <location>
        <begin position="273"/>
        <end position="287"/>
    </location>
</feature>
<reference evidence="9 10" key="2">
    <citation type="submission" date="2015-05" db="EMBL/GenBank/DDBJ databases">
        <authorList>
            <person name="Morales-Cruz A."/>
            <person name="Amrine K.C."/>
            <person name="Cantu D."/>
        </authorList>
    </citation>
    <scope>NUCLEOTIDE SEQUENCE [LARGE SCALE GENOMIC DNA]</scope>
    <source>
        <strain evidence="9">DA912</strain>
    </source>
</reference>
<keyword evidence="4 7" id="KW-0472">Membrane</keyword>
<feature type="domain" description="Rhodopsin" evidence="8">
    <location>
        <begin position="70"/>
        <end position="244"/>
    </location>
</feature>
<evidence type="ECO:0000256" key="7">
    <source>
        <dbReference type="SAM" id="Phobius"/>
    </source>
</evidence>
<evidence type="ECO:0000256" key="6">
    <source>
        <dbReference type="SAM" id="MobiDB-lite"/>
    </source>
</evidence>
<dbReference type="PANTHER" id="PTHR33048:SF158">
    <property type="entry name" value="MEMBRANE PROTEIN PTH11-LIKE, PUTATIVE-RELATED"/>
    <property type="match status" value="1"/>
</dbReference>
<evidence type="ECO:0000256" key="2">
    <source>
        <dbReference type="ARBA" id="ARBA00022692"/>
    </source>
</evidence>
<gene>
    <name evidence="9" type="ORF">UCDDA912_g01371</name>
</gene>
<dbReference type="EMBL" id="LCUC01000056">
    <property type="protein sequence ID" value="KKY38534.1"/>
    <property type="molecule type" value="Genomic_DNA"/>
</dbReference>
<proteinExistence type="inferred from homology"/>
<feature type="transmembrane region" description="Helical" evidence="7">
    <location>
        <begin position="143"/>
        <end position="168"/>
    </location>
</feature>
<evidence type="ECO:0000313" key="10">
    <source>
        <dbReference type="Proteomes" id="UP000034680"/>
    </source>
</evidence>
<feature type="transmembrane region" description="Helical" evidence="7">
    <location>
        <begin position="21"/>
        <end position="42"/>
    </location>
</feature>
<evidence type="ECO:0000259" key="8">
    <source>
        <dbReference type="Pfam" id="PF20684"/>
    </source>
</evidence>
<evidence type="ECO:0000313" key="9">
    <source>
        <dbReference type="EMBL" id="KKY38534.1"/>
    </source>
</evidence>